<dbReference type="EMBL" id="PDSK01000063">
    <property type="protein sequence ID" value="PIE35103.1"/>
    <property type="molecule type" value="Genomic_DNA"/>
</dbReference>
<organism evidence="2 3">
    <name type="scientific">candidate division KSB3 bacterium</name>
    <dbReference type="NCBI Taxonomy" id="2044937"/>
    <lineage>
        <taxon>Bacteria</taxon>
        <taxon>candidate division KSB3</taxon>
    </lineage>
</organism>
<feature type="transmembrane region" description="Helical" evidence="1">
    <location>
        <begin position="12"/>
        <end position="29"/>
    </location>
</feature>
<evidence type="ECO:0000313" key="3">
    <source>
        <dbReference type="Proteomes" id="UP000230821"/>
    </source>
</evidence>
<gene>
    <name evidence="2" type="ORF">CSA56_05530</name>
</gene>
<accession>A0A2G6KHF3</accession>
<dbReference type="SUPFAM" id="SSF48452">
    <property type="entry name" value="TPR-like"/>
    <property type="match status" value="2"/>
</dbReference>
<evidence type="ECO:0000313" key="2">
    <source>
        <dbReference type="EMBL" id="PIE35103.1"/>
    </source>
</evidence>
<sequence length="291" mass="33671">MMEKANKVQDRSFSQVYLIILVLALMYSLPGCKEDMKDVYKKAMKAYEAEDYQKASKSFEKIVEKYPNHSLCLKARLELGKMYLYKLKQPEKALKHLQDLYANSQPGTYSMEALKLIGHIYDTSLNNCPKAIDAYRLLVQNYASEIDASAYQLSIADCYFKLLDYGNAMTEYQALVEKYPESVQLPRAKFQIANNYALQEDWESSIALQEELLHSGTLSEQLRAETELELAFGYEQTERFEEALALYEELLNIDFNVVIIDVALLERKIERVQEAIKESKKGPSKVDWKRK</sequence>
<dbReference type="InterPro" id="IPR019734">
    <property type="entry name" value="TPR_rpt"/>
</dbReference>
<keyword evidence="1" id="KW-0472">Membrane</keyword>
<protein>
    <submittedName>
        <fullName evidence="2">Uncharacterized protein</fullName>
    </submittedName>
</protein>
<dbReference type="Pfam" id="PF13174">
    <property type="entry name" value="TPR_6"/>
    <property type="match status" value="1"/>
</dbReference>
<keyword evidence="1" id="KW-0812">Transmembrane</keyword>
<keyword evidence="1" id="KW-1133">Transmembrane helix</keyword>
<proteinExistence type="predicted"/>
<dbReference type="SMART" id="SM00028">
    <property type="entry name" value="TPR"/>
    <property type="match status" value="3"/>
</dbReference>
<comment type="caution">
    <text evidence="2">The sequence shown here is derived from an EMBL/GenBank/DDBJ whole genome shotgun (WGS) entry which is preliminary data.</text>
</comment>
<dbReference type="Proteomes" id="UP000230821">
    <property type="component" value="Unassembled WGS sequence"/>
</dbReference>
<dbReference type="AlphaFoldDB" id="A0A2G6KHF3"/>
<dbReference type="InterPro" id="IPR011990">
    <property type="entry name" value="TPR-like_helical_dom_sf"/>
</dbReference>
<evidence type="ECO:0000256" key="1">
    <source>
        <dbReference type="SAM" id="Phobius"/>
    </source>
</evidence>
<name>A0A2G6KHF3_9BACT</name>
<dbReference type="Pfam" id="PF13432">
    <property type="entry name" value="TPR_16"/>
    <property type="match status" value="1"/>
</dbReference>
<reference evidence="2 3" key="1">
    <citation type="submission" date="2017-10" db="EMBL/GenBank/DDBJ databases">
        <title>Novel microbial diversity and functional potential in the marine mammal oral microbiome.</title>
        <authorList>
            <person name="Dudek N.K."/>
            <person name="Sun C.L."/>
            <person name="Burstein D."/>
            <person name="Kantor R.S."/>
            <person name="Aliaga Goltsman D.S."/>
            <person name="Bik E.M."/>
            <person name="Thomas B.C."/>
            <person name="Banfield J.F."/>
            <person name="Relman D.A."/>
        </authorList>
    </citation>
    <scope>NUCLEOTIDE SEQUENCE [LARGE SCALE GENOMIC DNA]</scope>
    <source>
        <strain evidence="2">DOLJORAL78_47_16</strain>
    </source>
</reference>
<dbReference type="Gene3D" id="1.25.40.10">
    <property type="entry name" value="Tetratricopeptide repeat domain"/>
    <property type="match status" value="2"/>
</dbReference>